<feature type="domain" description="Cytochrome c" evidence="9">
    <location>
        <begin position="61"/>
        <end position="129"/>
    </location>
</feature>
<dbReference type="RefSeq" id="WP_289166877.1">
    <property type="nucleotide sequence ID" value="NZ_JASZZN010000027.1"/>
</dbReference>
<dbReference type="Pfam" id="PF13442">
    <property type="entry name" value="Cytochrome_CBB3"/>
    <property type="match status" value="1"/>
</dbReference>
<evidence type="ECO:0000259" key="5">
    <source>
        <dbReference type="Pfam" id="PF07626"/>
    </source>
</evidence>
<feature type="domain" description="DUF1588" evidence="6">
    <location>
        <begin position="657"/>
        <end position="758"/>
    </location>
</feature>
<protein>
    <submittedName>
        <fullName evidence="10">DUF1592 domain-containing protein</fullName>
    </submittedName>
</protein>
<dbReference type="InterPro" id="IPR011478">
    <property type="entry name" value="DUF1585"/>
</dbReference>
<dbReference type="SUPFAM" id="SSF46626">
    <property type="entry name" value="Cytochrome c"/>
    <property type="match status" value="1"/>
</dbReference>
<dbReference type="InterPro" id="IPR009056">
    <property type="entry name" value="Cyt_c-like_dom"/>
</dbReference>
<keyword evidence="2" id="KW-0479">Metal-binding</keyword>
<evidence type="ECO:0000256" key="2">
    <source>
        <dbReference type="ARBA" id="ARBA00022723"/>
    </source>
</evidence>
<evidence type="ECO:0000259" key="4">
    <source>
        <dbReference type="Pfam" id="PF07624"/>
    </source>
</evidence>
<evidence type="ECO:0000256" key="1">
    <source>
        <dbReference type="ARBA" id="ARBA00022617"/>
    </source>
</evidence>
<dbReference type="InterPro" id="IPR013039">
    <property type="entry name" value="DUF1588"/>
</dbReference>
<organism evidence="10 11">
    <name type="scientific">Roseiconus lacunae</name>
    <dbReference type="NCBI Taxonomy" id="2605694"/>
    <lineage>
        <taxon>Bacteria</taxon>
        <taxon>Pseudomonadati</taxon>
        <taxon>Planctomycetota</taxon>
        <taxon>Planctomycetia</taxon>
        <taxon>Pirellulales</taxon>
        <taxon>Pirellulaceae</taxon>
        <taxon>Roseiconus</taxon>
    </lineage>
</organism>
<dbReference type="Pfam" id="PF07631">
    <property type="entry name" value="PSD4"/>
    <property type="match status" value="1"/>
</dbReference>
<sequence length="865" mass="98308">MDLLNRWRFCVATGIITCGIASYFGGLAIAEELPGRETEDSKVTPATDDAGPSFQNDIVPILQRYCYDCHGYGEREGNFVIDSFESEDEATAVPEFWWRVLKNLRAGVMPPMGSDQLTDMEMATVKDWIKRGPFAIDFDNLDPGPITVRRLNRQEYGNTVRALMGVEFDETLLFPADDSGHGFDNVADALMVSPLLLDKYLQAAELIVERSVPKVTKIVPRQVFRGRDFVSDDRRSKRNGRSLDGKKQEKVAREFEIETAGRYNVSIGTKQHGSFEFDPARYHVTCRIDEEVAFVSELGWDENKLTTVESIERWDAGKHRIAFEIRPVELASDSEVAESIEEESDTHVHFEVYRVEIEGPIGTDQRVHPPNYERFFTRDSPPTEPDQRRSYAAEVLERFATRAYRGEVDQVTIDRLVGLAETVYSQPGETFETGIGRAIVGVLSSPRFLFRIESAANSSPDAKYAPVDEISLASRLSYFLWSSMPDEELVRLAENGELRANLSDQVDRMLDDRRSDAFISNFVGQWLRTRDVINANVDASFVMGHAEELEKLRDWFRSLPRGFFRGRDSMSEEHREKFARFREIRREVERIDDDLKRSIRDETEQFVEYVIRNDVSLLDLLDCDYTFLNAELAEHYGIEHVKGEKMRRVDLPSDSPRGGLLTQASMLMVTSNPTRTSPVKRGLFILDNILGTPAPPAPGVVPELEESADHFGDREPTLRELLSVHREDALCASCHARMDPLGLALENFDALGMWRETDRGTPVEPQGELVTGETFRDVRELKALLRNNHADAFYRCVTEKLLVFAVGRGVEFTDEQTIDQIVDRLRESDGRFSVLVHAVVESAPFQKQRLLPSTKQENLSKGDQE</sequence>
<evidence type="ECO:0000313" key="10">
    <source>
        <dbReference type="EMBL" id="MDM4018879.1"/>
    </source>
</evidence>
<dbReference type="Pfam" id="PF07637">
    <property type="entry name" value="PSD5"/>
    <property type="match status" value="1"/>
</dbReference>
<dbReference type="Pfam" id="PF07626">
    <property type="entry name" value="PSD3"/>
    <property type="match status" value="1"/>
</dbReference>
<proteinExistence type="predicted"/>
<dbReference type="Pfam" id="PF07627">
    <property type="entry name" value="PSCyt3"/>
    <property type="match status" value="1"/>
</dbReference>
<keyword evidence="11" id="KW-1185">Reference proteome</keyword>
<name>A0ABT7PQU5_9BACT</name>
<dbReference type="InterPro" id="IPR013043">
    <property type="entry name" value="DUF1595"/>
</dbReference>
<dbReference type="Pfam" id="PF07624">
    <property type="entry name" value="PSD2"/>
    <property type="match status" value="1"/>
</dbReference>
<feature type="domain" description="DUF1585" evidence="4">
    <location>
        <begin position="772"/>
        <end position="845"/>
    </location>
</feature>
<accession>A0ABT7PQU5</accession>
<evidence type="ECO:0000259" key="8">
    <source>
        <dbReference type="Pfam" id="PF07637"/>
    </source>
</evidence>
<keyword evidence="3" id="KW-0408">Iron</keyword>
<feature type="domain" description="DUF1592" evidence="7">
    <location>
        <begin position="468"/>
        <end position="638"/>
    </location>
</feature>
<comment type="caution">
    <text evidence="10">The sequence shown here is derived from an EMBL/GenBank/DDBJ whole genome shotgun (WGS) entry which is preliminary data.</text>
</comment>
<dbReference type="InterPro" id="IPR013036">
    <property type="entry name" value="DUF1587"/>
</dbReference>
<feature type="domain" description="DUF1587" evidence="5">
    <location>
        <begin position="149"/>
        <end position="210"/>
    </location>
</feature>
<dbReference type="EMBL" id="JASZZN010000027">
    <property type="protein sequence ID" value="MDM4018879.1"/>
    <property type="molecule type" value="Genomic_DNA"/>
</dbReference>
<dbReference type="InterPro" id="IPR036909">
    <property type="entry name" value="Cyt_c-like_dom_sf"/>
</dbReference>
<evidence type="ECO:0000259" key="7">
    <source>
        <dbReference type="Pfam" id="PF07631"/>
    </source>
</evidence>
<dbReference type="Proteomes" id="UP001239462">
    <property type="component" value="Unassembled WGS sequence"/>
</dbReference>
<dbReference type="InterPro" id="IPR013042">
    <property type="entry name" value="DUF1592"/>
</dbReference>
<evidence type="ECO:0000259" key="6">
    <source>
        <dbReference type="Pfam" id="PF07627"/>
    </source>
</evidence>
<evidence type="ECO:0000313" key="11">
    <source>
        <dbReference type="Proteomes" id="UP001239462"/>
    </source>
</evidence>
<keyword evidence="1" id="KW-0349">Heme</keyword>
<reference evidence="10 11" key="1">
    <citation type="submission" date="2023-06" db="EMBL/GenBank/DDBJ databases">
        <title>Roseiconus lacunae JC819 isolated from Gulf of Mannar region, Tamil Nadu.</title>
        <authorList>
            <person name="Pk S."/>
            <person name="Ch S."/>
            <person name="Ch V.R."/>
        </authorList>
    </citation>
    <scope>NUCLEOTIDE SEQUENCE [LARGE SCALE GENOMIC DNA]</scope>
    <source>
        <strain evidence="10 11">JC819</strain>
    </source>
</reference>
<evidence type="ECO:0000256" key="3">
    <source>
        <dbReference type="ARBA" id="ARBA00023004"/>
    </source>
</evidence>
<gene>
    <name evidence="10" type="ORF">QTN89_25725</name>
</gene>
<feature type="domain" description="DUF1595" evidence="8">
    <location>
        <begin position="392"/>
        <end position="453"/>
    </location>
</feature>
<evidence type="ECO:0000259" key="9">
    <source>
        <dbReference type="Pfam" id="PF13442"/>
    </source>
</evidence>